<dbReference type="PANTHER" id="PTHR23349:SF112">
    <property type="entry name" value="48 RELATED 1, ISOFORM B"/>
    <property type="match status" value="1"/>
</dbReference>
<dbReference type="GO" id="GO:0000977">
    <property type="term" value="F:RNA polymerase II transcription regulatory region sequence-specific DNA binding"/>
    <property type="evidence" value="ECO:0007669"/>
    <property type="project" value="TreeGrafter"/>
</dbReference>
<protein>
    <submittedName>
        <fullName evidence="4">Pancreas transcription factor 1 subunit alpha-like</fullName>
    </submittedName>
</protein>
<dbReference type="InterPro" id="IPR011598">
    <property type="entry name" value="bHLH_dom"/>
</dbReference>
<evidence type="ECO:0000259" key="2">
    <source>
        <dbReference type="PROSITE" id="PS50888"/>
    </source>
</evidence>
<dbReference type="AlphaFoldDB" id="A0AAJ7SY34"/>
<evidence type="ECO:0000256" key="1">
    <source>
        <dbReference type="SAM" id="MobiDB-lite"/>
    </source>
</evidence>
<dbReference type="InterPro" id="IPR050283">
    <property type="entry name" value="E-box_TF_Regulators"/>
</dbReference>
<organism evidence="3 4">
    <name type="scientific">Petromyzon marinus</name>
    <name type="common">Sea lamprey</name>
    <dbReference type="NCBI Taxonomy" id="7757"/>
    <lineage>
        <taxon>Eukaryota</taxon>
        <taxon>Metazoa</taxon>
        <taxon>Chordata</taxon>
        <taxon>Craniata</taxon>
        <taxon>Vertebrata</taxon>
        <taxon>Cyclostomata</taxon>
        <taxon>Hyperoartia</taxon>
        <taxon>Petromyzontiformes</taxon>
        <taxon>Petromyzontidae</taxon>
        <taxon>Petromyzon</taxon>
    </lineage>
</organism>
<dbReference type="GeneID" id="116941154"/>
<feature type="compositionally biased region" description="Basic and acidic residues" evidence="1">
    <location>
        <begin position="77"/>
        <end position="92"/>
    </location>
</feature>
<keyword evidence="3" id="KW-1185">Reference proteome</keyword>
<dbReference type="SUPFAM" id="SSF47459">
    <property type="entry name" value="HLH, helix-loop-helix DNA-binding domain"/>
    <property type="match status" value="1"/>
</dbReference>
<reference evidence="4" key="1">
    <citation type="submission" date="2025-08" db="UniProtKB">
        <authorList>
            <consortium name="RefSeq"/>
        </authorList>
    </citation>
    <scope>IDENTIFICATION</scope>
    <source>
        <tissue evidence="4">Sperm</tissue>
    </source>
</reference>
<name>A0AAJ7SY34_PETMA</name>
<dbReference type="SMART" id="SM00353">
    <property type="entry name" value="HLH"/>
    <property type="match status" value="1"/>
</dbReference>
<sequence>MDAERGALAGMVMLGCFSPPFLGADDFCNDNLFPELQRRDSLLLGGVAGPASSGSGSSSRRRKRRRPRRGAGAVSGDSERHRQAANQRERRRMESINAAFEGLRAHIPTLPYERRLSKVDTLRLAIGYIAFLGEMVRGAERPARAEETRGAAHHGHSRKVVISHRAARAALAVPVPGSLTKRLLFFLHAGAPSVGGELATGHDKGLLAVAGRAVGACPGSPPLSGHSLSWSDERQRRGQQVVRTGRVWTPEDPRGGTATPGSPRLG</sequence>
<dbReference type="Pfam" id="PF00010">
    <property type="entry name" value="HLH"/>
    <property type="match status" value="1"/>
</dbReference>
<dbReference type="PROSITE" id="PS51257">
    <property type="entry name" value="PROKAR_LIPOPROTEIN"/>
    <property type="match status" value="1"/>
</dbReference>
<dbReference type="GO" id="GO:0046983">
    <property type="term" value="F:protein dimerization activity"/>
    <property type="evidence" value="ECO:0007669"/>
    <property type="project" value="InterPro"/>
</dbReference>
<proteinExistence type="predicted"/>
<feature type="compositionally biased region" description="Low complexity" evidence="1">
    <location>
        <begin position="45"/>
        <end position="58"/>
    </location>
</feature>
<feature type="region of interest" description="Disordered" evidence="1">
    <location>
        <begin position="45"/>
        <end position="92"/>
    </location>
</feature>
<feature type="compositionally biased region" description="Low complexity" evidence="1">
    <location>
        <begin position="220"/>
        <end position="230"/>
    </location>
</feature>
<dbReference type="KEGG" id="pmrn:116941154"/>
<dbReference type="PANTHER" id="PTHR23349">
    <property type="entry name" value="BASIC HELIX-LOOP-HELIX TRANSCRIPTION FACTOR, TWIST"/>
    <property type="match status" value="1"/>
</dbReference>
<feature type="compositionally biased region" description="Low complexity" evidence="1">
    <location>
        <begin position="238"/>
        <end position="247"/>
    </location>
</feature>
<feature type="region of interest" description="Disordered" evidence="1">
    <location>
        <begin position="220"/>
        <end position="266"/>
    </location>
</feature>
<dbReference type="CDD" id="cd11417">
    <property type="entry name" value="bHLH_TS_PTF1A"/>
    <property type="match status" value="1"/>
</dbReference>
<gene>
    <name evidence="4" type="primary">LOC116941154</name>
</gene>
<dbReference type="Proteomes" id="UP001318040">
    <property type="component" value="Chromosome 10"/>
</dbReference>
<dbReference type="Gene3D" id="4.10.280.10">
    <property type="entry name" value="Helix-loop-helix DNA-binding domain"/>
    <property type="match status" value="1"/>
</dbReference>
<dbReference type="RefSeq" id="XP_032807776.1">
    <property type="nucleotide sequence ID" value="XM_032951885.1"/>
</dbReference>
<accession>A0AAJ7SY34</accession>
<dbReference type="GO" id="GO:0032502">
    <property type="term" value="P:developmental process"/>
    <property type="evidence" value="ECO:0007669"/>
    <property type="project" value="TreeGrafter"/>
</dbReference>
<evidence type="ECO:0000313" key="4">
    <source>
        <dbReference type="RefSeq" id="XP_032807776.1"/>
    </source>
</evidence>
<dbReference type="InterPro" id="IPR036638">
    <property type="entry name" value="HLH_DNA-bd_sf"/>
</dbReference>
<feature type="compositionally biased region" description="Basic residues" evidence="1">
    <location>
        <begin position="59"/>
        <end position="69"/>
    </location>
</feature>
<evidence type="ECO:0000313" key="3">
    <source>
        <dbReference type="Proteomes" id="UP001318040"/>
    </source>
</evidence>
<dbReference type="GO" id="GO:0000981">
    <property type="term" value="F:DNA-binding transcription factor activity, RNA polymerase II-specific"/>
    <property type="evidence" value="ECO:0007669"/>
    <property type="project" value="TreeGrafter"/>
</dbReference>
<dbReference type="PROSITE" id="PS50888">
    <property type="entry name" value="BHLH"/>
    <property type="match status" value="1"/>
</dbReference>
<feature type="domain" description="BHLH" evidence="2">
    <location>
        <begin position="80"/>
        <end position="132"/>
    </location>
</feature>